<evidence type="ECO:0000313" key="1">
    <source>
        <dbReference type="EMBL" id="QWG13643.1"/>
    </source>
</evidence>
<dbReference type="AlphaFoldDB" id="A0A975NEH8"/>
<evidence type="ECO:0000313" key="2">
    <source>
        <dbReference type="Proteomes" id="UP000680839"/>
    </source>
</evidence>
<dbReference type="EMBL" id="CP076134">
    <property type="protein sequence ID" value="QWG13643.1"/>
    <property type="molecule type" value="Genomic_DNA"/>
</dbReference>
<dbReference type="RefSeq" id="WP_215622341.1">
    <property type="nucleotide sequence ID" value="NZ_CP076134.1"/>
</dbReference>
<reference evidence="1" key="1">
    <citation type="submission" date="2021-06" db="EMBL/GenBank/DDBJ databases">
        <title>Bradyrhizobium sp. S2-20-1 Genome sequencing.</title>
        <authorList>
            <person name="Jin L."/>
        </authorList>
    </citation>
    <scope>NUCLEOTIDE SEQUENCE</scope>
    <source>
        <strain evidence="1">S2-20-1</strain>
    </source>
</reference>
<sequence>MVEAALAMPEAMMVNRIIHRIRPGYPRYLTQDRLRKLREDFNLHRWNARVRGIEFTLSFGEWLGIWIASRKLLRRGCRRGQYVMARIGDRGAYAVGNVNIVLATENIAEARRGKPGTPHSAETRCLLSLNSILWWSARREAARTEARP</sequence>
<protein>
    <submittedName>
        <fullName evidence="1">Uncharacterized protein</fullName>
    </submittedName>
</protein>
<accession>A0A975NEH8</accession>
<organism evidence="1 2">
    <name type="scientific">Bradyrhizobium sediminis</name>
    <dbReference type="NCBI Taxonomy" id="2840469"/>
    <lineage>
        <taxon>Bacteria</taxon>
        <taxon>Pseudomonadati</taxon>
        <taxon>Pseudomonadota</taxon>
        <taxon>Alphaproteobacteria</taxon>
        <taxon>Hyphomicrobiales</taxon>
        <taxon>Nitrobacteraceae</taxon>
        <taxon>Bradyrhizobium</taxon>
    </lineage>
</organism>
<name>A0A975NEH8_9BRAD</name>
<dbReference type="Proteomes" id="UP000680839">
    <property type="component" value="Chromosome"/>
</dbReference>
<gene>
    <name evidence="1" type="ORF">KMZ29_02580</name>
</gene>
<proteinExistence type="predicted"/>